<dbReference type="Proteomes" id="UP000278733">
    <property type="component" value="Chromosome"/>
</dbReference>
<evidence type="ECO:0000313" key="2">
    <source>
        <dbReference type="Proteomes" id="UP000278733"/>
    </source>
</evidence>
<reference evidence="1 2" key="1">
    <citation type="submission" date="2018-12" db="EMBL/GenBank/DDBJ databases">
        <authorList>
            <consortium name="Pathogen Informatics"/>
        </authorList>
    </citation>
    <scope>NUCLEOTIDE SEQUENCE [LARGE SCALE GENOMIC DNA]</scope>
    <source>
        <strain evidence="1 2">NCTC8284</strain>
    </source>
</reference>
<evidence type="ECO:0000313" key="1">
    <source>
        <dbReference type="EMBL" id="VEH68497.1"/>
    </source>
</evidence>
<accession>A0A448MTN9</accession>
<proteinExistence type="predicted"/>
<sequence length="95" mass="10718">MNLNADDIIHNRGEILSKGKITVSAQKLFNDIEFQGSVYHYDQSIKSTIIDPGSTRTDYYSIFGSIPRLGNNLKISHIGNIRGESDFEFIQKNPN</sequence>
<name>A0A448MTN9_9PAST</name>
<dbReference type="EMBL" id="LR134405">
    <property type="protein sequence ID" value="VEH68497.1"/>
    <property type="molecule type" value="Genomic_DNA"/>
</dbReference>
<organism evidence="1 2">
    <name type="scientific">Rodentibacter pneumotropicus</name>
    <dbReference type="NCBI Taxonomy" id="758"/>
    <lineage>
        <taxon>Bacteria</taxon>
        <taxon>Pseudomonadati</taxon>
        <taxon>Pseudomonadota</taxon>
        <taxon>Gammaproteobacteria</taxon>
        <taxon>Pasteurellales</taxon>
        <taxon>Pasteurellaceae</taxon>
        <taxon>Rodentibacter</taxon>
    </lineage>
</organism>
<gene>
    <name evidence="1" type="primary">ibpA</name>
    <name evidence="1" type="ORF">NCTC8284_03731</name>
</gene>
<dbReference type="AlphaFoldDB" id="A0A448MTN9"/>
<dbReference type="KEGG" id="rpne:NCTC8284_03731"/>
<protein>
    <submittedName>
        <fullName evidence="1">p120</fullName>
    </submittedName>
</protein>